<organism evidence="3 4">
    <name type="scientific">Microbacterium resistens</name>
    <dbReference type="NCBI Taxonomy" id="156977"/>
    <lineage>
        <taxon>Bacteria</taxon>
        <taxon>Bacillati</taxon>
        <taxon>Actinomycetota</taxon>
        <taxon>Actinomycetes</taxon>
        <taxon>Micrococcales</taxon>
        <taxon>Microbacteriaceae</taxon>
        <taxon>Microbacterium</taxon>
    </lineage>
</organism>
<evidence type="ECO:0000256" key="1">
    <source>
        <dbReference type="SAM" id="MobiDB-lite"/>
    </source>
</evidence>
<proteinExistence type="predicted"/>
<dbReference type="EMBL" id="CP082781">
    <property type="protein sequence ID" value="UGS25013.1"/>
    <property type="molecule type" value="Genomic_DNA"/>
</dbReference>
<feature type="region of interest" description="Disordered" evidence="1">
    <location>
        <begin position="62"/>
        <end position="126"/>
    </location>
</feature>
<keyword evidence="2" id="KW-0812">Transmembrane</keyword>
<gene>
    <name evidence="3" type="ORF">K8F61_09855</name>
</gene>
<dbReference type="RefSeq" id="WP_231818878.1">
    <property type="nucleotide sequence ID" value="NZ_CP082781.1"/>
</dbReference>
<keyword evidence="2" id="KW-0472">Membrane</keyword>
<evidence type="ECO:0000313" key="3">
    <source>
        <dbReference type="EMBL" id="UGS25013.1"/>
    </source>
</evidence>
<feature type="transmembrane region" description="Helical" evidence="2">
    <location>
        <begin position="43"/>
        <end position="64"/>
    </location>
</feature>
<evidence type="ECO:0000313" key="4">
    <source>
        <dbReference type="Proteomes" id="UP001199642"/>
    </source>
</evidence>
<dbReference type="Proteomes" id="UP001199642">
    <property type="component" value="Chromosome"/>
</dbReference>
<feature type="compositionally biased region" description="Low complexity" evidence="1">
    <location>
        <begin position="97"/>
        <end position="108"/>
    </location>
</feature>
<accession>A0ABY3RQ09</accession>
<keyword evidence="2" id="KW-1133">Transmembrane helix</keyword>
<reference evidence="3 4" key="1">
    <citation type="submission" date="2023-01" db="EMBL/GenBank/DDBJ databases">
        <title>Characterization of estradiol degrading bacteria Microbacterium sp. MZT7 and reveal degrading genes through genome analysis.</title>
        <authorList>
            <person name="Hao P."/>
            <person name="Gao Y."/>
        </authorList>
    </citation>
    <scope>NUCLEOTIDE SEQUENCE [LARGE SCALE GENOMIC DNA]</scope>
    <source>
        <strain evidence="3 4">MZT7</strain>
    </source>
</reference>
<evidence type="ECO:0000256" key="2">
    <source>
        <dbReference type="SAM" id="Phobius"/>
    </source>
</evidence>
<name>A0ABY3RQ09_9MICO</name>
<sequence length="147" mass="15512">MDITLPAIPAGVLVLLGLIAPHLIGFLNGILSFIEKPWQKRTLSVVVPVVLAALVLAFTSSTPATPCPSGPSSCRSPLWSSRPATRSSRNPRPPPSSAGRRSAPRFAATVADQGPPNRSALFGERDFTVDDQLDSSLDSRLDNIGAD</sequence>
<feature type="compositionally biased region" description="Low complexity" evidence="1">
    <location>
        <begin position="70"/>
        <end position="90"/>
    </location>
</feature>
<protein>
    <submittedName>
        <fullName evidence="3">Uncharacterized protein</fullName>
    </submittedName>
</protein>
<feature type="transmembrane region" description="Helical" evidence="2">
    <location>
        <begin position="6"/>
        <end position="31"/>
    </location>
</feature>
<keyword evidence="4" id="KW-1185">Reference proteome</keyword>